<feature type="transmembrane region" description="Helical" evidence="2">
    <location>
        <begin position="20"/>
        <end position="42"/>
    </location>
</feature>
<keyword evidence="4" id="KW-1185">Reference proteome</keyword>
<sequence>MPRLPAGVYLRRPGYRVLSALVLAVIVGGIIVVARLFGSVAADQRSPQPNDRPAPTAVRTTQGDDSVYSPTTRAPDGAEQVGDAFVRAWLQPTDGRSQKQWFAGLERYAQPDLANQLKDVDPTTNPATSITGDSTATPLSDTAVRVETPTNAGPATTLCVLTADGWRVATIDLGE</sequence>
<organism evidence="3 4">
    <name type="scientific">Cryptosporangium phraense</name>
    <dbReference type="NCBI Taxonomy" id="2593070"/>
    <lineage>
        <taxon>Bacteria</taxon>
        <taxon>Bacillati</taxon>
        <taxon>Actinomycetota</taxon>
        <taxon>Actinomycetes</taxon>
        <taxon>Cryptosporangiales</taxon>
        <taxon>Cryptosporangiaceae</taxon>
        <taxon>Cryptosporangium</taxon>
    </lineage>
</organism>
<gene>
    <name evidence="3" type="ORF">FL583_28765</name>
</gene>
<keyword evidence="2" id="KW-1133">Transmembrane helix</keyword>
<name>A0A545AK68_9ACTN</name>
<dbReference type="Proteomes" id="UP000317982">
    <property type="component" value="Unassembled WGS sequence"/>
</dbReference>
<dbReference type="RefSeq" id="WP_142707976.1">
    <property type="nucleotide sequence ID" value="NZ_VIRS01000024.1"/>
</dbReference>
<evidence type="ECO:0000256" key="2">
    <source>
        <dbReference type="SAM" id="Phobius"/>
    </source>
</evidence>
<accession>A0A545AK68</accession>
<dbReference type="OrthoDB" id="3372944at2"/>
<dbReference type="EMBL" id="VIRS01000024">
    <property type="protein sequence ID" value="TQS41650.1"/>
    <property type="molecule type" value="Genomic_DNA"/>
</dbReference>
<reference evidence="3 4" key="1">
    <citation type="submission" date="2019-07" db="EMBL/GenBank/DDBJ databases">
        <title>Cryptosporangium phraense sp. nov., isolated from plant litter.</title>
        <authorList>
            <person name="Suriyachadkun C."/>
        </authorList>
    </citation>
    <scope>NUCLEOTIDE SEQUENCE [LARGE SCALE GENOMIC DNA]</scope>
    <source>
        <strain evidence="3 4">A-T 5661</strain>
    </source>
</reference>
<keyword evidence="2" id="KW-0472">Membrane</keyword>
<feature type="compositionally biased region" description="Polar residues" evidence="1">
    <location>
        <begin position="58"/>
        <end position="72"/>
    </location>
</feature>
<protein>
    <submittedName>
        <fullName evidence="3">Uncharacterized protein</fullName>
    </submittedName>
</protein>
<dbReference type="AlphaFoldDB" id="A0A545AK68"/>
<feature type="region of interest" description="Disordered" evidence="1">
    <location>
        <begin position="42"/>
        <end position="78"/>
    </location>
</feature>
<evidence type="ECO:0000256" key="1">
    <source>
        <dbReference type="SAM" id="MobiDB-lite"/>
    </source>
</evidence>
<comment type="caution">
    <text evidence="3">The sequence shown here is derived from an EMBL/GenBank/DDBJ whole genome shotgun (WGS) entry which is preliminary data.</text>
</comment>
<dbReference type="InParanoid" id="A0A545AK68"/>
<keyword evidence="2" id="KW-0812">Transmembrane</keyword>
<proteinExistence type="predicted"/>
<evidence type="ECO:0000313" key="4">
    <source>
        <dbReference type="Proteomes" id="UP000317982"/>
    </source>
</evidence>
<evidence type="ECO:0000313" key="3">
    <source>
        <dbReference type="EMBL" id="TQS41650.1"/>
    </source>
</evidence>